<gene>
    <name evidence="1" type="ORF">D5086_018055</name>
</gene>
<name>A0ACC4BNN8_POPAL</name>
<accession>A0ACC4BNN8</accession>
<organism evidence="1 2">
    <name type="scientific">Populus alba</name>
    <name type="common">White poplar</name>
    <dbReference type="NCBI Taxonomy" id="43335"/>
    <lineage>
        <taxon>Eukaryota</taxon>
        <taxon>Viridiplantae</taxon>
        <taxon>Streptophyta</taxon>
        <taxon>Embryophyta</taxon>
        <taxon>Tracheophyta</taxon>
        <taxon>Spermatophyta</taxon>
        <taxon>Magnoliopsida</taxon>
        <taxon>eudicotyledons</taxon>
        <taxon>Gunneridae</taxon>
        <taxon>Pentapetalae</taxon>
        <taxon>rosids</taxon>
        <taxon>fabids</taxon>
        <taxon>Malpighiales</taxon>
        <taxon>Salicaceae</taxon>
        <taxon>Saliceae</taxon>
        <taxon>Populus</taxon>
    </lineage>
</organism>
<evidence type="ECO:0000313" key="1">
    <source>
        <dbReference type="EMBL" id="KAL3580220.1"/>
    </source>
</evidence>
<reference evidence="1 2" key="1">
    <citation type="journal article" date="2024" name="Plant Biotechnol. J.">
        <title>Genome and CRISPR/Cas9 system of a widespread forest tree (Populus alba) in the world.</title>
        <authorList>
            <person name="Liu Y.J."/>
            <person name="Jiang P.F."/>
            <person name="Han X.M."/>
            <person name="Li X.Y."/>
            <person name="Wang H.M."/>
            <person name="Wang Y.J."/>
            <person name="Wang X.X."/>
            <person name="Zeng Q.Y."/>
        </authorList>
    </citation>
    <scope>NUCLEOTIDE SEQUENCE [LARGE SCALE GENOMIC DNA]</scope>
    <source>
        <strain evidence="2">cv. PAL-ZL1</strain>
    </source>
</reference>
<evidence type="ECO:0000313" key="2">
    <source>
        <dbReference type="Proteomes" id="UP000309997"/>
    </source>
</evidence>
<comment type="caution">
    <text evidence="1">The sequence shown here is derived from an EMBL/GenBank/DDBJ whole genome shotgun (WGS) entry which is preliminary data.</text>
</comment>
<dbReference type="EMBL" id="RCHU02000009">
    <property type="protein sequence ID" value="KAL3580220.1"/>
    <property type="molecule type" value="Genomic_DNA"/>
</dbReference>
<sequence length="509" mass="56785">MKRSVYSHTKSCFAFPNYLLHPKLSSSVSDVEAQLRSLCAKPDNFHPNEAVSLLHKAVNSSPLLSLSACNSLMESLVKSKHYELAFSVYSRMTHVGVLPSFKSLSGLIDSFVFAKKPQLALGVLGLIFKRGFIVGVYNINVILKGIIDKAMELWKRVHKLGLVPSSTTYSVMIDGFCKMHMLNFAKGLFSRMKISGLSPTLFDYNTLMASLCKESSLEQARRLFQEMKESNCEPDTISFNIMIDGTLKAGDIQSAKELLNDMQQMGLTPDAYTYSSFINRLSKLGQMEEAKGAFDSMIASGITPDNHVYDSLIKGFGLNDEIEEVINLLRQMADMGVILDLEITNSILTFLCNSAEHLHVITVATIQSHDTFSVGKWIYGNASPGRGFDGGEHGRESIRNRRKGKVGEAFEGNMILQGHRKTQKVELCLWISSSVRTKLGKFIFARKPAIDLIDLIYVVSLQLRSISFLLSADRAFPSENMWNCCYLTRDTTSNQDTGQLIELDEQNRA</sequence>
<protein>
    <submittedName>
        <fullName evidence="1">Uncharacterized protein</fullName>
    </submittedName>
</protein>
<proteinExistence type="predicted"/>
<dbReference type="Proteomes" id="UP000309997">
    <property type="component" value="Unassembled WGS sequence"/>
</dbReference>
<keyword evidence="2" id="KW-1185">Reference proteome</keyword>